<evidence type="ECO:0000313" key="5">
    <source>
        <dbReference type="EMBL" id="KAK1501334.1"/>
    </source>
</evidence>
<dbReference type="SMART" id="SM00257">
    <property type="entry name" value="LysM"/>
    <property type="match status" value="2"/>
</dbReference>
<evidence type="ECO:0000256" key="2">
    <source>
        <dbReference type="ARBA" id="ARBA00023026"/>
    </source>
</evidence>
<proteinExistence type="inferred from homology"/>
<dbReference type="InterPro" id="IPR036779">
    <property type="entry name" value="LysM_dom_sf"/>
</dbReference>
<dbReference type="InterPro" id="IPR018392">
    <property type="entry name" value="LysM"/>
</dbReference>
<dbReference type="CDD" id="cd00118">
    <property type="entry name" value="LysM"/>
    <property type="match status" value="2"/>
</dbReference>
<evidence type="ECO:0000256" key="3">
    <source>
        <dbReference type="ARBA" id="ARBA00044955"/>
    </source>
</evidence>
<keyword evidence="1" id="KW-0147">Chitin-binding</keyword>
<organism evidence="5 6">
    <name type="scientific">Colletotrichum tamarilloi</name>
    <dbReference type="NCBI Taxonomy" id="1209934"/>
    <lineage>
        <taxon>Eukaryota</taxon>
        <taxon>Fungi</taxon>
        <taxon>Dikarya</taxon>
        <taxon>Ascomycota</taxon>
        <taxon>Pezizomycotina</taxon>
        <taxon>Sordariomycetes</taxon>
        <taxon>Hypocreomycetidae</taxon>
        <taxon>Glomerellales</taxon>
        <taxon>Glomerellaceae</taxon>
        <taxon>Colletotrichum</taxon>
        <taxon>Colletotrichum acutatum species complex</taxon>
    </lineage>
</organism>
<dbReference type="Pfam" id="PF01476">
    <property type="entry name" value="LysM"/>
    <property type="match status" value="2"/>
</dbReference>
<dbReference type="PANTHER" id="PTHR34997:SF1">
    <property type="entry name" value="PEPTIDOGLYCAN-BINDING LYSIN DOMAIN"/>
    <property type="match status" value="1"/>
</dbReference>
<accession>A0ABQ9RCW3</accession>
<sequence length="485" mass="51596">PHGSGSLSLIEATSSLNATGPWLHYRSYSDHGKSGPCRRPGLGIKKPHFELGEFTPARQLSPSRLVSPIHYLTGRFLRRESFPHRHQIYSESGKMKNFKGVASLVMVFAHRVVADIRLANIPPGTPGLNDTCIGVLNQDINCNESLTWATEINYYYDSDTINSLCTPTCRAALGVYLDEVKSACETSRYTDDKNGFSYHAGYDAELAWERFNVLCATNAAGENCNLVIGKLAGINPENQQRTGSSDPSVMCNECALSVIKTQVEAPLASNADLASGLSMIASSCKTTVNVTPPPSASPAWVSVMDTPVTASTGAQAASPSCAGTKYTIKAGDTCQSVAEQQSIDTVQLLAANNLVANFFNFPTAAGSTLCIPTAAVCKPYVVKADDTCTTIANSAKATWAQIVSWNPELGRSCQNVARYVGFVVCASNPGGSWVDPNPQPTATTGSGITATSDIDTVFTLPMTPIPMNNGFTTVGAIPIWADEEL</sequence>
<dbReference type="EMBL" id="MLFU01000016">
    <property type="protein sequence ID" value="KAK1501334.1"/>
    <property type="molecule type" value="Genomic_DNA"/>
</dbReference>
<comment type="caution">
    <text evidence="5">The sequence shown here is derived from an EMBL/GenBank/DDBJ whole genome shotgun (WGS) entry which is preliminary data.</text>
</comment>
<gene>
    <name evidence="5" type="ORF">CTAM01_06059</name>
</gene>
<dbReference type="GeneID" id="85406327"/>
<evidence type="ECO:0000259" key="4">
    <source>
        <dbReference type="PROSITE" id="PS51782"/>
    </source>
</evidence>
<protein>
    <submittedName>
        <fullName evidence="5">LysM domain-containing protein</fullName>
    </submittedName>
</protein>
<dbReference type="SUPFAM" id="SSF54106">
    <property type="entry name" value="LysM domain"/>
    <property type="match status" value="2"/>
</dbReference>
<dbReference type="RefSeq" id="XP_060383279.1">
    <property type="nucleotide sequence ID" value="XM_060522089.1"/>
</dbReference>
<keyword evidence="2" id="KW-0843">Virulence</keyword>
<feature type="domain" description="LysM" evidence="4">
    <location>
        <begin position="378"/>
        <end position="426"/>
    </location>
</feature>
<dbReference type="PROSITE" id="PS51782">
    <property type="entry name" value="LYSM"/>
    <property type="match status" value="2"/>
</dbReference>
<dbReference type="InterPro" id="IPR052210">
    <property type="entry name" value="LysM1-like"/>
</dbReference>
<dbReference type="Proteomes" id="UP001227543">
    <property type="component" value="Unassembled WGS sequence"/>
</dbReference>
<evidence type="ECO:0000256" key="1">
    <source>
        <dbReference type="ARBA" id="ARBA00022669"/>
    </source>
</evidence>
<name>A0ABQ9RCW3_9PEZI</name>
<dbReference type="PANTHER" id="PTHR34997">
    <property type="entry name" value="AM15"/>
    <property type="match status" value="1"/>
</dbReference>
<dbReference type="Gene3D" id="3.10.350.10">
    <property type="entry name" value="LysM domain"/>
    <property type="match status" value="2"/>
</dbReference>
<feature type="non-terminal residue" evidence="5">
    <location>
        <position position="1"/>
    </location>
</feature>
<reference evidence="5 6" key="1">
    <citation type="submission" date="2016-10" db="EMBL/GenBank/DDBJ databases">
        <title>The genome sequence of Colletotrichum fioriniae PJ7.</title>
        <authorList>
            <person name="Baroncelli R."/>
        </authorList>
    </citation>
    <scope>NUCLEOTIDE SEQUENCE [LARGE SCALE GENOMIC DNA]</scope>
    <source>
        <strain evidence="5 6">Tom-12</strain>
    </source>
</reference>
<feature type="domain" description="LysM" evidence="4">
    <location>
        <begin position="324"/>
        <end position="371"/>
    </location>
</feature>
<keyword evidence="6" id="KW-1185">Reference proteome</keyword>
<comment type="similarity">
    <text evidence="3">Belongs to the secreted LysM effector family.</text>
</comment>
<evidence type="ECO:0000313" key="6">
    <source>
        <dbReference type="Proteomes" id="UP001227543"/>
    </source>
</evidence>